<accession>A0A7X3LQQ0</accession>
<reference evidence="1 2" key="1">
    <citation type="submission" date="2019-12" db="EMBL/GenBank/DDBJ databases">
        <authorList>
            <person name="Li M."/>
        </authorList>
    </citation>
    <scope>NUCLEOTIDE SEQUENCE [LARGE SCALE GENOMIC DNA]</scope>
    <source>
        <strain evidence="1 2">GBMRC 2046</strain>
    </source>
</reference>
<comment type="caution">
    <text evidence="1">The sequence shown here is derived from an EMBL/GenBank/DDBJ whole genome shotgun (WGS) entry which is preliminary data.</text>
</comment>
<proteinExistence type="predicted"/>
<keyword evidence="2" id="KW-1185">Reference proteome</keyword>
<sequence>MDPSQTEQGKVALRFANALCSGEFSAARELMAAPLRERLSEADLSREFAEMIEYGASPPDTVEAMNVLDDWPAKQIGDLGWAYVAISGDGFGEGVAVVVTRERLIREIEWGRP</sequence>
<dbReference type="EMBL" id="WUMV01000001">
    <property type="protein sequence ID" value="MXN63340.1"/>
    <property type="molecule type" value="Genomic_DNA"/>
</dbReference>
<dbReference type="RefSeq" id="WP_208999708.1">
    <property type="nucleotide sequence ID" value="NZ_WUMV01000001.1"/>
</dbReference>
<evidence type="ECO:0000313" key="2">
    <source>
        <dbReference type="Proteomes" id="UP000433101"/>
    </source>
</evidence>
<evidence type="ECO:0000313" key="1">
    <source>
        <dbReference type="EMBL" id="MXN63340.1"/>
    </source>
</evidence>
<name>A0A7X3LQQ0_9HYPH</name>
<organism evidence="1 2">
    <name type="scientific">Stappia sediminis</name>
    <dbReference type="NCBI Taxonomy" id="2692190"/>
    <lineage>
        <taxon>Bacteria</taxon>
        <taxon>Pseudomonadati</taxon>
        <taxon>Pseudomonadota</taxon>
        <taxon>Alphaproteobacteria</taxon>
        <taxon>Hyphomicrobiales</taxon>
        <taxon>Stappiaceae</taxon>
        <taxon>Stappia</taxon>
    </lineage>
</organism>
<dbReference type="AlphaFoldDB" id="A0A7X3LQQ0"/>
<dbReference type="Proteomes" id="UP000433101">
    <property type="component" value="Unassembled WGS sequence"/>
</dbReference>
<gene>
    <name evidence="1" type="ORF">GR183_00355</name>
</gene>
<protein>
    <submittedName>
        <fullName evidence="1">Uncharacterized protein</fullName>
    </submittedName>
</protein>